<accession>A0AAV3UC87</accession>
<feature type="region of interest" description="Disordered" evidence="1">
    <location>
        <begin position="32"/>
        <end position="68"/>
    </location>
</feature>
<dbReference type="Proteomes" id="UP001501729">
    <property type="component" value="Unassembled WGS sequence"/>
</dbReference>
<gene>
    <name evidence="2" type="ORF">GCM10025751_07170</name>
</gene>
<evidence type="ECO:0000313" key="2">
    <source>
        <dbReference type="EMBL" id="GAA5043042.1"/>
    </source>
</evidence>
<evidence type="ECO:0008006" key="4">
    <source>
        <dbReference type="Google" id="ProtNLM"/>
    </source>
</evidence>
<comment type="caution">
    <text evidence="2">The sequence shown here is derived from an EMBL/GenBank/DDBJ whole genome shotgun (WGS) entry which is preliminary data.</text>
</comment>
<dbReference type="EMBL" id="BAABKX010000001">
    <property type="protein sequence ID" value="GAA5043042.1"/>
    <property type="molecule type" value="Genomic_DNA"/>
</dbReference>
<protein>
    <recommendedName>
        <fullName evidence="4">Transposase</fullName>
    </recommendedName>
</protein>
<reference evidence="2 3" key="1">
    <citation type="journal article" date="2019" name="Int. J. Syst. Evol. Microbiol.">
        <title>The Global Catalogue of Microorganisms (GCM) 10K type strain sequencing project: providing services to taxonomists for standard genome sequencing and annotation.</title>
        <authorList>
            <consortium name="The Broad Institute Genomics Platform"/>
            <consortium name="The Broad Institute Genome Sequencing Center for Infectious Disease"/>
            <person name="Wu L."/>
            <person name="Ma J."/>
        </authorList>
    </citation>
    <scope>NUCLEOTIDE SEQUENCE [LARGE SCALE GENOMIC DNA]</scope>
    <source>
        <strain evidence="2 3">JCM 17504</strain>
    </source>
</reference>
<dbReference type="AlphaFoldDB" id="A0AAV3UC87"/>
<proteinExistence type="predicted"/>
<evidence type="ECO:0000256" key="1">
    <source>
        <dbReference type="SAM" id="MobiDB-lite"/>
    </source>
</evidence>
<keyword evidence="3" id="KW-1185">Reference proteome</keyword>
<sequence>MPVIVKICRTESNNPIQKLFIAHALNVRRLRATKQSHRRPDEENEQSESGRYRFWDEEHDDASQHYDR</sequence>
<evidence type="ECO:0000313" key="3">
    <source>
        <dbReference type="Proteomes" id="UP001501729"/>
    </source>
</evidence>
<organism evidence="2 3">
    <name type="scientific">Haladaptatus pallidirubidus</name>
    <dbReference type="NCBI Taxonomy" id="1008152"/>
    <lineage>
        <taxon>Archaea</taxon>
        <taxon>Methanobacteriati</taxon>
        <taxon>Methanobacteriota</taxon>
        <taxon>Stenosarchaea group</taxon>
        <taxon>Halobacteria</taxon>
        <taxon>Halobacteriales</taxon>
        <taxon>Haladaptataceae</taxon>
        <taxon>Haladaptatus</taxon>
    </lineage>
</organism>
<feature type="compositionally biased region" description="Basic and acidic residues" evidence="1">
    <location>
        <begin position="48"/>
        <end position="68"/>
    </location>
</feature>
<name>A0AAV3UC87_9EURY</name>